<keyword evidence="2" id="KW-1185">Reference proteome</keyword>
<organism evidence="1 2">
    <name type="scientific">Exophiala aquamarina CBS 119918</name>
    <dbReference type="NCBI Taxonomy" id="1182545"/>
    <lineage>
        <taxon>Eukaryota</taxon>
        <taxon>Fungi</taxon>
        <taxon>Dikarya</taxon>
        <taxon>Ascomycota</taxon>
        <taxon>Pezizomycotina</taxon>
        <taxon>Eurotiomycetes</taxon>
        <taxon>Chaetothyriomycetidae</taxon>
        <taxon>Chaetothyriales</taxon>
        <taxon>Herpotrichiellaceae</taxon>
        <taxon>Exophiala</taxon>
    </lineage>
</organism>
<comment type="caution">
    <text evidence="1">The sequence shown here is derived from an EMBL/GenBank/DDBJ whole genome shotgun (WGS) entry which is preliminary data.</text>
</comment>
<evidence type="ECO:0000313" key="1">
    <source>
        <dbReference type="EMBL" id="KEF54955.1"/>
    </source>
</evidence>
<accession>A0A072PHE5</accession>
<dbReference type="OrthoDB" id="4343396at2759"/>
<dbReference type="VEuPathDB" id="FungiDB:A1O9_08607"/>
<dbReference type="EMBL" id="AMGV01000008">
    <property type="protein sequence ID" value="KEF54955.1"/>
    <property type="molecule type" value="Genomic_DNA"/>
</dbReference>
<gene>
    <name evidence="1" type="ORF">A1O9_08607</name>
</gene>
<dbReference type="RefSeq" id="XP_013257545.1">
    <property type="nucleotide sequence ID" value="XM_013402091.1"/>
</dbReference>
<sequence>MYFARTDKDKEPLERIMREYLFDTTFLVAANFLAGRRLSGFGMANLRKCALHGRVMKFTTKGVRITYQWTDEDDVASPGLIQKLEGLGLGANDSRSAEPDQILSINLQKYDGFVSISDGSGIELKEDVF</sequence>
<reference evidence="1 2" key="1">
    <citation type="submission" date="2013-03" db="EMBL/GenBank/DDBJ databases">
        <title>The Genome Sequence of Exophiala aquamarina CBS 119918.</title>
        <authorList>
            <consortium name="The Broad Institute Genomics Platform"/>
            <person name="Cuomo C."/>
            <person name="de Hoog S."/>
            <person name="Gorbushina A."/>
            <person name="Walker B."/>
            <person name="Young S.K."/>
            <person name="Zeng Q."/>
            <person name="Gargeya S."/>
            <person name="Fitzgerald M."/>
            <person name="Haas B."/>
            <person name="Abouelleil A."/>
            <person name="Allen A.W."/>
            <person name="Alvarado L."/>
            <person name="Arachchi H.M."/>
            <person name="Berlin A.M."/>
            <person name="Chapman S.B."/>
            <person name="Gainer-Dewar J."/>
            <person name="Goldberg J."/>
            <person name="Griggs A."/>
            <person name="Gujja S."/>
            <person name="Hansen M."/>
            <person name="Howarth C."/>
            <person name="Imamovic A."/>
            <person name="Ireland A."/>
            <person name="Larimer J."/>
            <person name="McCowan C."/>
            <person name="Murphy C."/>
            <person name="Pearson M."/>
            <person name="Poon T.W."/>
            <person name="Priest M."/>
            <person name="Roberts A."/>
            <person name="Saif S."/>
            <person name="Shea T."/>
            <person name="Sisk P."/>
            <person name="Sykes S."/>
            <person name="Wortman J."/>
            <person name="Nusbaum C."/>
            <person name="Birren B."/>
        </authorList>
    </citation>
    <scope>NUCLEOTIDE SEQUENCE [LARGE SCALE GENOMIC DNA]</scope>
    <source>
        <strain evidence="1 2">CBS 119918</strain>
    </source>
</reference>
<dbReference type="Proteomes" id="UP000027920">
    <property type="component" value="Unassembled WGS sequence"/>
</dbReference>
<dbReference type="GeneID" id="25283519"/>
<dbReference type="HOGENOM" id="CLU_1948813_0_0_1"/>
<evidence type="ECO:0000313" key="2">
    <source>
        <dbReference type="Proteomes" id="UP000027920"/>
    </source>
</evidence>
<proteinExistence type="predicted"/>
<dbReference type="AlphaFoldDB" id="A0A072PHE5"/>
<protein>
    <submittedName>
        <fullName evidence="1">Uncharacterized protein</fullName>
    </submittedName>
</protein>
<name>A0A072PHE5_9EURO</name>